<dbReference type="PANTHER" id="PTHR30605:SF0">
    <property type="entry name" value="ANHYDRO-N-ACETYLMURAMIC ACID KINASE"/>
    <property type="match status" value="1"/>
</dbReference>
<proteinExistence type="inferred from homology"/>
<dbReference type="AlphaFoldDB" id="F3L5M6"/>
<dbReference type="UniPathway" id="UPA00544"/>
<dbReference type="EMBL" id="AEIG01000119">
    <property type="protein sequence ID" value="EGG28369.1"/>
    <property type="molecule type" value="Genomic_DNA"/>
</dbReference>
<dbReference type="GO" id="GO:0005524">
    <property type="term" value="F:ATP binding"/>
    <property type="evidence" value="ECO:0007669"/>
    <property type="project" value="UniProtKB-UniRule"/>
</dbReference>
<dbReference type="InterPro" id="IPR005338">
    <property type="entry name" value="Anhydro_N_Ac-Mur_kinase"/>
</dbReference>
<evidence type="ECO:0000313" key="3">
    <source>
        <dbReference type="Proteomes" id="UP000005615"/>
    </source>
</evidence>
<dbReference type="GO" id="GO:0016773">
    <property type="term" value="F:phosphotransferase activity, alcohol group as acceptor"/>
    <property type="evidence" value="ECO:0007669"/>
    <property type="project" value="UniProtKB-UniRule"/>
</dbReference>
<dbReference type="UniPathway" id="UPA00343"/>
<organism evidence="2 3">
    <name type="scientific">Aequoribacter fuscus</name>
    <dbReference type="NCBI Taxonomy" id="2518989"/>
    <lineage>
        <taxon>Bacteria</taxon>
        <taxon>Pseudomonadati</taxon>
        <taxon>Pseudomonadota</taxon>
        <taxon>Gammaproteobacteria</taxon>
        <taxon>Cellvibrionales</taxon>
        <taxon>Halieaceae</taxon>
        <taxon>Aequoribacter</taxon>
    </lineage>
</organism>
<comment type="function">
    <text evidence="1">Catalyzes the specific phosphorylation of 1,6-anhydro-N-acetylmuramic acid (anhMurNAc) with the simultaneous cleavage of the 1,6-anhydro ring, generating MurNAc-6-P. Is required for the utilization of anhMurNAc either imported from the medium or derived from its own cell wall murein, and thus plays a role in cell wall recycling.</text>
</comment>
<comment type="caution">
    <text evidence="2">The sequence shown here is derived from an EMBL/GenBank/DDBJ whole genome shotgun (WGS) entry which is preliminary data.</text>
</comment>
<comment type="pathway">
    <text evidence="1">Amino-sugar metabolism; 1,6-anhydro-N-acetylmuramate degradation.</text>
</comment>
<comment type="pathway">
    <text evidence="1">Cell wall biogenesis; peptidoglycan recycling.</text>
</comment>
<dbReference type="eggNOG" id="COG2377">
    <property type="taxonomic scope" value="Bacteria"/>
</dbReference>
<sequence>MPNSTPRKSGLFIGLMSGTSVDGIDAALVRIDDESIQLAHTYTHNLPEQLTAELHRLSLSETFCVDRIGQLHRILGDLFAEASLCLMQQCGASMTEVVAIGSHGQTIRHRPDAVGSAPAFTWQIGDAHTIAQKTGVTTVADFRGRDLAAGGQAAPLAPLFHRALLGETQSGVVLNIGGLANATILNKGQIDHGFDTGPGNTLIDTWCREHLDRPFDTDGEWARTGNIQPALLSHWLGDAYFAKAPPKSTGREYFNHDWLVANSASLSRYQPADIAATLTELTAVSCAQGIIQNASAPAKIYVCGGGAHNAFLMERIQVHSGVYQVTTTQELGINPDWIEAAAFAWLAYARMNDQRFDLHSTTGSEGQVPLGVVYPA</sequence>
<keyword evidence="1" id="KW-0119">Carbohydrate metabolism</keyword>
<dbReference type="InterPro" id="IPR043129">
    <property type="entry name" value="ATPase_NBD"/>
</dbReference>
<dbReference type="SUPFAM" id="SSF53067">
    <property type="entry name" value="Actin-like ATPase domain"/>
    <property type="match status" value="1"/>
</dbReference>
<dbReference type="Gene3D" id="3.30.420.40">
    <property type="match status" value="2"/>
</dbReference>
<dbReference type="GO" id="GO:0006040">
    <property type="term" value="P:amino sugar metabolic process"/>
    <property type="evidence" value="ECO:0007669"/>
    <property type="project" value="InterPro"/>
</dbReference>
<dbReference type="Proteomes" id="UP000005615">
    <property type="component" value="Unassembled WGS sequence"/>
</dbReference>
<accession>F3L5M6</accession>
<evidence type="ECO:0000313" key="2">
    <source>
        <dbReference type="EMBL" id="EGG28369.1"/>
    </source>
</evidence>
<dbReference type="HAMAP" id="MF_01270">
    <property type="entry name" value="AnhMurNAc_kinase"/>
    <property type="match status" value="1"/>
</dbReference>
<reference evidence="2 3" key="1">
    <citation type="journal article" date="2011" name="J. Bacteriol.">
        <title>Genome sequence of strain IMCC3088, a proteorhodopsin-containing marine bacterium belonging to the OM60/NOR5 clade.</title>
        <authorList>
            <person name="Jang Y."/>
            <person name="Oh H.M."/>
            <person name="Kang I."/>
            <person name="Lee K."/>
            <person name="Yang S.J."/>
            <person name="Cho J.C."/>
        </authorList>
    </citation>
    <scope>NUCLEOTIDE SEQUENCE [LARGE SCALE GENOMIC DNA]</scope>
    <source>
        <strain evidence="2 3">IMCC3088</strain>
    </source>
</reference>
<dbReference type="GO" id="GO:0009254">
    <property type="term" value="P:peptidoglycan turnover"/>
    <property type="evidence" value="ECO:0007669"/>
    <property type="project" value="UniProtKB-UniRule"/>
</dbReference>
<dbReference type="PANTHER" id="PTHR30605">
    <property type="entry name" value="ANHYDRO-N-ACETYLMURAMIC ACID KINASE"/>
    <property type="match status" value="1"/>
</dbReference>
<dbReference type="EC" id="2.7.1.170" evidence="1"/>
<protein>
    <recommendedName>
        <fullName evidence="1">Anhydro-N-acetylmuramic acid kinase</fullName>
        <ecNumber evidence="1">2.7.1.170</ecNumber>
    </recommendedName>
    <alternativeName>
        <fullName evidence="1">AnhMurNAc kinase</fullName>
    </alternativeName>
</protein>
<dbReference type="GO" id="GO:0016301">
    <property type="term" value="F:kinase activity"/>
    <property type="evidence" value="ECO:0007669"/>
    <property type="project" value="UniProtKB-KW"/>
</dbReference>
<gene>
    <name evidence="1" type="primary">anmK</name>
    <name evidence="2" type="ORF">IMCC3088_306</name>
</gene>
<dbReference type="CDD" id="cd24050">
    <property type="entry name" value="ASKHA_NBD_ANMK"/>
    <property type="match status" value="1"/>
</dbReference>
<evidence type="ECO:0000256" key="1">
    <source>
        <dbReference type="HAMAP-Rule" id="MF_01270"/>
    </source>
</evidence>
<keyword evidence="1" id="KW-0547">Nucleotide-binding</keyword>
<feature type="binding site" evidence="1">
    <location>
        <begin position="18"/>
        <end position="25"/>
    </location>
    <ligand>
        <name>ATP</name>
        <dbReference type="ChEBI" id="CHEBI:30616"/>
    </ligand>
</feature>
<dbReference type="RefSeq" id="WP_009577163.1">
    <property type="nucleotide sequence ID" value="NZ_AEIG01000119.1"/>
</dbReference>
<dbReference type="Pfam" id="PF03702">
    <property type="entry name" value="AnmK"/>
    <property type="match status" value="1"/>
</dbReference>
<keyword evidence="1 2" id="KW-0418">Kinase</keyword>
<keyword evidence="1" id="KW-0067">ATP-binding</keyword>
<keyword evidence="1" id="KW-0808">Transferase</keyword>
<comment type="catalytic activity">
    <reaction evidence="1">
        <text>1,6-anhydro-N-acetyl-beta-muramate + ATP + H2O = N-acetyl-D-muramate 6-phosphate + ADP + H(+)</text>
        <dbReference type="Rhea" id="RHEA:24952"/>
        <dbReference type="ChEBI" id="CHEBI:15377"/>
        <dbReference type="ChEBI" id="CHEBI:15378"/>
        <dbReference type="ChEBI" id="CHEBI:30616"/>
        <dbReference type="ChEBI" id="CHEBI:58690"/>
        <dbReference type="ChEBI" id="CHEBI:58722"/>
        <dbReference type="ChEBI" id="CHEBI:456216"/>
        <dbReference type="EC" id="2.7.1.170"/>
    </reaction>
</comment>
<name>F3L5M6_9GAMM</name>
<dbReference type="GO" id="GO:0097175">
    <property type="term" value="P:1,6-anhydro-N-acetyl-beta-muramic acid catabolic process"/>
    <property type="evidence" value="ECO:0007669"/>
    <property type="project" value="UniProtKB-UniRule"/>
</dbReference>
<keyword evidence="3" id="KW-1185">Reference proteome</keyword>
<dbReference type="NCBIfam" id="NF007139">
    <property type="entry name" value="PRK09585.1-3"/>
    <property type="match status" value="1"/>
</dbReference>
<dbReference type="STRING" id="2518989.IMCC3088_306"/>
<comment type="similarity">
    <text evidence="1">Belongs to the anhydro-N-acetylmuramic acid kinase family.</text>
</comment>